<dbReference type="Proteomes" id="UP000006375">
    <property type="component" value="Plasmid pGOX1"/>
</dbReference>
<protein>
    <submittedName>
        <fullName evidence="1">Uncharacterized protein</fullName>
    </submittedName>
</protein>
<evidence type="ECO:0000313" key="2">
    <source>
        <dbReference type="Proteomes" id="UP000006375"/>
    </source>
</evidence>
<gene>
    <name evidence="1" type="ordered locus">GOX2504</name>
</gene>
<dbReference type="HOGENOM" id="CLU_2142344_0_0_5"/>
<sequence>MARRRFQARVLGLSPFERLYPTSSCLTRIPLLLPLTASKSSICLKIKGLNHTQPLFSPVFCKKPVCDVGQKLHRGSLRRGGMGCGRERERHHGRVFRRLRLRDVMGDRPGMG</sequence>
<reference evidence="1 2" key="1">
    <citation type="journal article" date="2005" name="Nat. Biotechnol.">
        <title>Complete genome sequence of the acetic acid bacterium Gluconobacter oxydans.</title>
        <authorList>
            <person name="Prust C."/>
            <person name="Hoffmeister M."/>
            <person name="Liesegang H."/>
            <person name="Wiezer A."/>
            <person name="Fricke W.F."/>
            <person name="Ehrenreich A."/>
            <person name="Gottschalk G."/>
            <person name="Deppenmeier U."/>
        </authorList>
    </citation>
    <scope>NUCLEOTIDE SEQUENCE [LARGE SCALE GENOMIC DNA]</scope>
    <source>
        <strain evidence="2">621H</strain>
        <plasmid evidence="2">Plasmid pGOX1</plasmid>
    </source>
</reference>
<keyword evidence="1" id="KW-0614">Plasmid</keyword>
<name>Q5HY33_GLUOX</name>
<dbReference type="AlphaFoldDB" id="Q5HY33"/>
<accession>Q5HY33</accession>
<keyword evidence="2" id="KW-1185">Reference proteome</keyword>
<dbReference type="KEGG" id="gox:GOX2504"/>
<evidence type="ECO:0000313" key="1">
    <source>
        <dbReference type="EMBL" id="AAW59570.1"/>
    </source>
</evidence>
<geneLocation type="plasmid" evidence="1 2">
    <name>pGOX1</name>
</geneLocation>
<proteinExistence type="predicted"/>
<dbReference type="EMBL" id="CP000004">
    <property type="protein sequence ID" value="AAW59570.1"/>
    <property type="molecule type" value="Genomic_DNA"/>
</dbReference>
<organism evidence="1 2">
    <name type="scientific">Gluconobacter oxydans (strain 621H)</name>
    <name type="common">Gluconobacter suboxydans</name>
    <dbReference type="NCBI Taxonomy" id="290633"/>
    <lineage>
        <taxon>Bacteria</taxon>
        <taxon>Pseudomonadati</taxon>
        <taxon>Pseudomonadota</taxon>
        <taxon>Alphaproteobacteria</taxon>
        <taxon>Acetobacterales</taxon>
        <taxon>Acetobacteraceae</taxon>
        <taxon>Gluconobacter</taxon>
    </lineage>
</organism>